<dbReference type="AlphaFoldDB" id="A0A7C2K257"/>
<reference evidence="2" key="1">
    <citation type="journal article" date="2020" name="mSystems">
        <title>Genome- and Community-Level Interaction Insights into Carbon Utilization and Element Cycling Functions of Hydrothermarchaeota in Hydrothermal Sediment.</title>
        <authorList>
            <person name="Zhou Z."/>
            <person name="Liu Y."/>
            <person name="Xu W."/>
            <person name="Pan J."/>
            <person name="Luo Z.H."/>
            <person name="Li M."/>
        </authorList>
    </citation>
    <scope>NUCLEOTIDE SEQUENCE [LARGE SCALE GENOMIC DNA]</scope>
    <source>
        <strain evidence="2">SpSt-339</strain>
    </source>
</reference>
<feature type="transmembrane region" description="Helical" evidence="1">
    <location>
        <begin position="63"/>
        <end position="93"/>
    </location>
</feature>
<sequence>MEESLAPPPAARPVRAVMTQILLGAVVAVGTSPLLAALVGVFFRFPVPFAGYQSGPRHLTGFLIGAGFYLVLGGAVLQALLGAFVGAVVYWWTGRHGRDAVGLTVGLAAACALPGVLLLSVLDWFIGDW</sequence>
<keyword evidence="1" id="KW-1133">Transmembrane helix</keyword>
<protein>
    <submittedName>
        <fullName evidence="2">Uncharacterized protein</fullName>
    </submittedName>
</protein>
<organism evidence="2">
    <name type="scientific">Schlesneria paludicola</name>
    <dbReference type="NCBI Taxonomy" id="360056"/>
    <lineage>
        <taxon>Bacteria</taxon>
        <taxon>Pseudomonadati</taxon>
        <taxon>Planctomycetota</taxon>
        <taxon>Planctomycetia</taxon>
        <taxon>Planctomycetales</taxon>
        <taxon>Planctomycetaceae</taxon>
        <taxon>Schlesneria</taxon>
    </lineage>
</organism>
<proteinExistence type="predicted"/>
<feature type="transmembrane region" description="Helical" evidence="1">
    <location>
        <begin position="21"/>
        <end position="43"/>
    </location>
</feature>
<feature type="transmembrane region" description="Helical" evidence="1">
    <location>
        <begin position="100"/>
        <end position="126"/>
    </location>
</feature>
<keyword evidence="1" id="KW-0472">Membrane</keyword>
<evidence type="ECO:0000256" key="1">
    <source>
        <dbReference type="SAM" id="Phobius"/>
    </source>
</evidence>
<name>A0A7C2K257_9PLAN</name>
<keyword evidence="1" id="KW-0812">Transmembrane</keyword>
<dbReference type="EMBL" id="DSOK01000341">
    <property type="protein sequence ID" value="HEN16221.1"/>
    <property type="molecule type" value="Genomic_DNA"/>
</dbReference>
<accession>A0A7C2K257</accession>
<evidence type="ECO:0000313" key="2">
    <source>
        <dbReference type="EMBL" id="HEN16221.1"/>
    </source>
</evidence>
<comment type="caution">
    <text evidence="2">The sequence shown here is derived from an EMBL/GenBank/DDBJ whole genome shotgun (WGS) entry which is preliminary data.</text>
</comment>
<gene>
    <name evidence="2" type="ORF">ENQ76_12230</name>
</gene>